<dbReference type="Proteomes" id="UP000823388">
    <property type="component" value="Chromosome 3K"/>
</dbReference>
<evidence type="ECO:0000313" key="1">
    <source>
        <dbReference type="EMBL" id="KAG2629634.1"/>
    </source>
</evidence>
<evidence type="ECO:0000313" key="2">
    <source>
        <dbReference type="Proteomes" id="UP000823388"/>
    </source>
</evidence>
<accession>A0A8T0V8H7</accession>
<proteinExistence type="predicted"/>
<dbReference type="AlphaFoldDB" id="A0A8T0V8H7"/>
<protein>
    <submittedName>
        <fullName evidence="1">Uncharacterized protein</fullName>
    </submittedName>
</protein>
<name>A0A8T0V8H7_PANVG</name>
<sequence>MKDPHSCSYIELQACVRPPEHEVRVLKSLELEECLRIVKASISLFCRPHRWICARPEVMLELRAGSQCWIKPAGKGIPQLSAREVFTRIRKLEENLRCDLV</sequence>
<comment type="caution">
    <text evidence="1">The sequence shown here is derived from an EMBL/GenBank/DDBJ whole genome shotgun (WGS) entry which is preliminary data.</text>
</comment>
<gene>
    <name evidence="1" type="ORF">PVAP13_3KG461400</name>
</gene>
<organism evidence="1 2">
    <name type="scientific">Panicum virgatum</name>
    <name type="common">Blackwell switchgrass</name>
    <dbReference type="NCBI Taxonomy" id="38727"/>
    <lineage>
        <taxon>Eukaryota</taxon>
        <taxon>Viridiplantae</taxon>
        <taxon>Streptophyta</taxon>
        <taxon>Embryophyta</taxon>
        <taxon>Tracheophyta</taxon>
        <taxon>Spermatophyta</taxon>
        <taxon>Magnoliopsida</taxon>
        <taxon>Liliopsida</taxon>
        <taxon>Poales</taxon>
        <taxon>Poaceae</taxon>
        <taxon>PACMAD clade</taxon>
        <taxon>Panicoideae</taxon>
        <taxon>Panicodae</taxon>
        <taxon>Paniceae</taxon>
        <taxon>Panicinae</taxon>
        <taxon>Panicum</taxon>
        <taxon>Panicum sect. Hiantes</taxon>
    </lineage>
</organism>
<dbReference type="EMBL" id="CM029041">
    <property type="protein sequence ID" value="KAG2629634.1"/>
    <property type="molecule type" value="Genomic_DNA"/>
</dbReference>
<reference evidence="1" key="1">
    <citation type="submission" date="2020-05" db="EMBL/GenBank/DDBJ databases">
        <title>WGS assembly of Panicum virgatum.</title>
        <authorList>
            <person name="Lovell J.T."/>
            <person name="Jenkins J."/>
            <person name="Shu S."/>
            <person name="Juenger T.E."/>
            <person name="Schmutz J."/>
        </authorList>
    </citation>
    <scope>NUCLEOTIDE SEQUENCE</scope>
    <source>
        <strain evidence="1">AP13</strain>
    </source>
</reference>
<keyword evidence="2" id="KW-1185">Reference proteome</keyword>